<evidence type="ECO:0000256" key="1">
    <source>
        <dbReference type="SAM" id="MobiDB-lite"/>
    </source>
</evidence>
<name>A0A9P4XXW8_CRYP1</name>
<reference evidence="2" key="1">
    <citation type="journal article" date="2020" name="Phytopathology">
        <title>Genome sequence of the chestnut blight fungus Cryphonectria parasitica EP155: A fundamental resource for an archetypical invasive plant pathogen.</title>
        <authorList>
            <person name="Crouch J.A."/>
            <person name="Dawe A."/>
            <person name="Aerts A."/>
            <person name="Barry K."/>
            <person name="Churchill A.C.L."/>
            <person name="Grimwood J."/>
            <person name="Hillman B."/>
            <person name="Milgroom M.G."/>
            <person name="Pangilinan J."/>
            <person name="Smith M."/>
            <person name="Salamov A."/>
            <person name="Schmutz J."/>
            <person name="Yadav J."/>
            <person name="Grigoriev I.V."/>
            <person name="Nuss D."/>
        </authorList>
    </citation>
    <scope>NUCLEOTIDE SEQUENCE</scope>
    <source>
        <strain evidence="2">EP155</strain>
    </source>
</reference>
<dbReference type="AlphaFoldDB" id="A0A9P4XXW8"/>
<protein>
    <submittedName>
        <fullName evidence="2">Uncharacterized protein</fullName>
    </submittedName>
</protein>
<feature type="compositionally biased region" description="Low complexity" evidence="1">
    <location>
        <begin position="97"/>
        <end position="112"/>
    </location>
</feature>
<gene>
    <name evidence="2" type="ORF">M406DRAFT_73988</name>
</gene>
<feature type="region of interest" description="Disordered" evidence="1">
    <location>
        <begin position="188"/>
        <end position="249"/>
    </location>
</feature>
<evidence type="ECO:0000313" key="2">
    <source>
        <dbReference type="EMBL" id="KAF3763372.1"/>
    </source>
</evidence>
<organism evidence="2 3">
    <name type="scientific">Cryphonectria parasitica (strain ATCC 38755 / EP155)</name>
    <dbReference type="NCBI Taxonomy" id="660469"/>
    <lineage>
        <taxon>Eukaryota</taxon>
        <taxon>Fungi</taxon>
        <taxon>Dikarya</taxon>
        <taxon>Ascomycota</taxon>
        <taxon>Pezizomycotina</taxon>
        <taxon>Sordariomycetes</taxon>
        <taxon>Sordariomycetidae</taxon>
        <taxon>Diaporthales</taxon>
        <taxon>Cryphonectriaceae</taxon>
        <taxon>Cryphonectria-Endothia species complex</taxon>
        <taxon>Cryphonectria</taxon>
    </lineage>
</organism>
<evidence type="ECO:0000313" key="3">
    <source>
        <dbReference type="Proteomes" id="UP000803844"/>
    </source>
</evidence>
<dbReference type="RefSeq" id="XP_040774333.1">
    <property type="nucleotide sequence ID" value="XM_040925681.1"/>
</dbReference>
<feature type="compositionally biased region" description="Polar residues" evidence="1">
    <location>
        <begin position="197"/>
        <end position="213"/>
    </location>
</feature>
<dbReference type="EMBL" id="MU032349">
    <property type="protein sequence ID" value="KAF3763372.1"/>
    <property type="molecule type" value="Genomic_DNA"/>
</dbReference>
<accession>A0A9P4XXW8</accession>
<keyword evidence="3" id="KW-1185">Reference proteome</keyword>
<proteinExistence type="predicted"/>
<feature type="compositionally biased region" description="Polar residues" evidence="1">
    <location>
        <begin position="17"/>
        <end position="48"/>
    </location>
</feature>
<feature type="region of interest" description="Disordered" evidence="1">
    <location>
        <begin position="317"/>
        <end position="346"/>
    </location>
</feature>
<feature type="compositionally biased region" description="Basic and acidic residues" evidence="1">
    <location>
        <begin position="221"/>
        <end position="247"/>
    </location>
</feature>
<feature type="region of interest" description="Disordered" evidence="1">
    <location>
        <begin position="85"/>
        <end position="112"/>
    </location>
</feature>
<dbReference type="Proteomes" id="UP000803844">
    <property type="component" value="Unassembled WGS sequence"/>
</dbReference>
<comment type="caution">
    <text evidence="2">The sequence shown here is derived from an EMBL/GenBank/DDBJ whole genome shotgun (WGS) entry which is preliminary data.</text>
</comment>
<sequence>MSAGQTIFQLSHEPRRQQGSSVDENERPNATPSPVLSPMSLDNSQQSLDHGPEIEPAIRHQQNSPRTLNHSSSAGFLNHSDKQLQDNEETHATPVVSSDNARSSITSSSASTNLEDARSAMATLSSFVAKGGLNSFVDKKDRTAMVQFFLMLLQFFQGIQRRERYKSLVYREIELRSNLREVERMKERLGSQMDMESASSDHQGPQTAEQQQLPSPQAESSSREASRHEIDASRQHETDADRQEEPQRKRRRLNYSKCTFCRKDKKAIDRKRISIYLDWTRQTWEVSNVATGDCLPCTIVCNTFGGNLLATNPNLEPSSLPVSSRKQEDTPASIQPHYNSSLPNKTWTPAEESGIKQMHNARRTWAEVTKARTRSSRYILNYNYQDVELRPITIKLINNLPALKTLIG</sequence>
<dbReference type="GeneID" id="63842810"/>
<feature type="region of interest" description="Disordered" evidence="1">
    <location>
        <begin position="1"/>
        <end position="56"/>
    </location>
</feature>